<evidence type="ECO:0000259" key="2">
    <source>
        <dbReference type="Pfam" id="PF07331"/>
    </source>
</evidence>
<dbReference type="Pfam" id="PF07331">
    <property type="entry name" value="TctB"/>
    <property type="match status" value="1"/>
</dbReference>
<dbReference type="PROSITE" id="PS51257">
    <property type="entry name" value="PROKAR_LIPOPROTEIN"/>
    <property type="match status" value="1"/>
</dbReference>
<dbReference type="OrthoDB" id="6893601at2"/>
<proteinExistence type="predicted"/>
<feature type="transmembrane region" description="Helical" evidence="1">
    <location>
        <begin position="53"/>
        <end position="74"/>
    </location>
</feature>
<keyword evidence="4" id="KW-1185">Reference proteome</keyword>
<protein>
    <submittedName>
        <fullName evidence="3">Putative tricarboxylic transport membrane protein</fullName>
    </submittedName>
</protein>
<keyword evidence="1" id="KW-1133">Transmembrane helix</keyword>
<dbReference type="Proteomes" id="UP000184517">
    <property type="component" value="Unassembled WGS sequence"/>
</dbReference>
<feature type="domain" description="DUF1468" evidence="2">
    <location>
        <begin position="17"/>
        <end position="159"/>
    </location>
</feature>
<keyword evidence="1" id="KW-0812">Transmembrane</keyword>
<gene>
    <name evidence="3" type="ORF">SAMN02745753_00750</name>
</gene>
<feature type="transmembrane region" description="Helical" evidence="1">
    <location>
        <begin position="134"/>
        <end position="155"/>
    </location>
</feature>
<evidence type="ECO:0000313" key="4">
    <source>
        <dbReference type="Proteomes" id="UP000184517"/>
    </source>
</evidence>
<sequence length="163" mass="18141">MFKGSKQSSADISTVLVGSVMLALACLLLFYLVPQYVTEPAMVQNPMMSPSWLPRYMGWLIFLIAILLIIQGLFRNDKDNKESAGSERGPVLRFLLMALALVVYLSFFELIGAIFSGVLATLILFAAHPIRKKWVYSLAFIIPVVITLLFTKVLGVPLPVMPY</sequence>
<name>A0A1M4VUC3_9GAMM</name>
<feature type="transmembrane region" description="Helical" evidence="1">
    <location>
        <begin position="12"/>
        <end position="33"/>
    </location>
</feature>
<organism evidence="3 4">
    <name type="scientific">Marinomonas polaris DSM 16579</name>
    <dbReference type="NCBI Taxonomy" id="1122206"/>
    <lineage>
        <taxon>Bacteria</taxon>
        <taxon>Pseudomonadati</taxon>
        <taxon>Pseudomonadota</taxon>
        <taxon>Gammaproteobacteria</taxon>
        <taxon>Oceanospirillales</taxon>
        <taxon>Oceanospirillaceae</taxon>
        <taxon>Marinomonas</taxon>
    </lineage>
</organism>
<evidence type="ECO:0000313" key="3">
    <source>
        <dbReference type="EMBL" id="SHE72624.1"/>
    </source>
</evidence>
<keyword evidence="1" id="KW-0472">Membrane</keyword>
<dbReference type="STRING" id="1122206.SAMN02745753_00750"/>
<dbReference type="InterPro" id="IPR009936">
    <property type="entry name" value="DUF1468"/>
</dbReference>
<dbReference type="RefSeq" id="WP_072838377.1">
    <property type="nucleotide sequence ID" value="NZ_FQVF01000003.1"/>
</dbReference>
<feature type="transmembrane region" description="Helical" evidence="1">
    <location>
        <begin position="95"/>
        <end position="128"/>
    </location>
</feature>
<dbReference type="EMBL" id="FQVF01000003">
    <property type="protein sequence ID" value="SHE72624.1"/>
    <property type="molecule type" value="Genomic_DNA"/>
</dbReference>
<evidence type="ECO:0000256" key="1">
    <source>
        <dbReference type="SAM" id="Phobius"/>
    </source>
</evidence>
<reference evidence="4" key="1">
    <citation type="submission" date="2016-11" db="EMBL/GenBank/DDBJ databases">
        <authorList>
            <person name="Varghese N."/>
            <person name="Submissions S."/>
        </authorList>
    </citation>
    <scope>NUCLEOTIDE SEQUENCE [LARGE SCALE GENOMIC DNA]</scope>
    <source>
        <strain evidence="4">DSM 16579</strain>
    </source>
</reference>
<dbReference type="AlphaFoldDB" id="A0A1M4VUC3"/>
<accession>A0A1M4VUC3</accession>